<dbReference type="Pfam" id="PF13377">
    <property type="entry name" value="Peripla_BP_3"/>
    <property type="match status" value="1"/>
</dbReference>
<dbReference type="PANTHER" id="PTHR30146">
    <property type="entry name" value="LACI-RELATED TRANSCRIPTIONAL REPRESSOR"/>
    <property type="match status" value="1"/>
</dbReference>
<dbReference type="RefSeq" id="WP_123739033.1">
    <property type="nucleotide sequence ID" value="NZ_RKHQ01000001.1"/>
</dbReference>
<evidence type="ECO:0000313" key="6">
    <source>
        <dbReference type="Proteomes" id="UP000275356"/>
    </source>
</evidence>
<dbReference type="Gene3D" id="3.40.50.2300">
    <property type="match status" value="2"/>
</dbReference>
<organism evidence="5 6">
    <name type="scientific">Salana multivorans</name>
    <dbReference type="NCBI Taxonomy" id="120377"/>
    <lineage>
        <taxon>Bacteria</taxon>
        <taxon>Bacillati</taxon>
        <taxon>Actinomycetota</taxon>
        <taxon>Actinomycetes</taxon>
        <taxon>Micrococcales</taxon>
        <taxon>Beutenbergiaceae</taxon>
        <taxon>Salana</taxon>
    </lineage>
</organism>
<dbReference type="CDD" id="cd06267">
    <property type="entry name" value="PBP1_LacI_sugar_binding-like"/>
    <property type="match status" value="1"/>
</dbReference>
<evidence type="ECO:0000256" key="2">
    <source>
        <dbReference type="ARBA" id="ARBA00023125"/>
    </source>
</evidence>
<dbReference type="SUPFAM" id="SSF47413">
    <property type="entry name" value="lambda repressor-like DNA-binding domains"/>
    <property type="match status" value="1"/>
</dbReference>
<accession>A0A3N2DAU3</accession>
<proteinExistence type="predicted"/>
<dbReference type="Proteomes" id="UP000275356">
    <property type="component" value="Unassembled WGS sequence"/>
</dbReference>
<evidence type="ECO:0000313" key="5">
    <source>
        <dbReference type="EMBL" id="ROR96919.1"/>
    </source>
</evidence>
<dbReference type="PROSITE" id="PS50932">
    <property type="entry name" value="HTH_LACI_2"/>
    <property type="match status" value="1"/>
</dbReference>
<dbReference type="CDD" id="cd01392">
    <property type="entry name" value="HTH_LacI"/>
    <property type="match status" value="1"/>
</dbReference>
<dbReference type="InterPro" id="IPR046335">
    <property type="entry name" value="LacI/GalR-like_sensor"/>
</dbReference>
<dbReference type="InterPro" id="IPR010982">
    <property type="entry name" value="Lambda_DNA-bd_dom_sf"/>
</dbReference>
<dbReference type="Pfam" id="PF00356">
    <property type="entry name" value="LacI"/>
    <property type="match status" value="1"/>
</dbReference>
<dbReference type="Gene3D" id="1.10.260.40">
    <property type="entry name" value="lambda repressor-like DNA-binding domains"/>
    <property type="match status" value="1"/>
</dbReference>
<sequence>MVSLMDVAKAAGVTKMTVSNVINGKAGRVSAATQARVLAVVAELGYEPNANARALSTARSEIIALVFLGDRDEGQSPLTNPHYADLLDEIERGVAARGKQLMVHFSNDVTTTVAAMRSWNVDGAILFGVNATQVLQLRTAHRAPMVFIDAYGEGLVVSRLNDELGGRLAAERLIAAGHRRIGFLGPETSDEPSVVSLRHAGYLAALAEHGVDDYDASRLLCEVNFGEARALAADLLADARGFTAFVTTADVIAAGLIKGFADVGLRVPDDISLTGFDDTALAEMVTPAITTVHQDTAAKAGGAVDLLFDRMGGGESTLRVVDPWIVDRESVAPPRVRVVRAD</sequence>
<evidence type="ECO:0000256" key="3">
    <source>
        <dbReference type="ARBA" id="ARBA00023163"/>
    </source>
</evidence>
<comment type="caution">
    <text evidence="5">The sequence shown here is derived from an EMBL/GenBank/DDBJ whole genome shotgun (WGS) entry which is preliminary data.</text>
</comment>
<dbReference type="EMBL" id="RKHQ01000001">
    <property type="protein sequence ID" value="ROR96919.1"/>
    <property type="molecule type" value="Genomic_DNA"/>
</dbReference>
<dbReference type="PROSITE" id="PS00356">
    <property type="entry name" value="HTH_LACI_1"/>
    <property type="match status" value="1"/>
</dbReference>
<keyword evidence="6" id="KW-1185">Reference proteome</keyword>
<name>A0A3N2DAU3_9MICO</name>
<dbReference type="GO" id="GO:0000976">
    <property type="term" value="F:transcription cis-regulatory region binding"/>
    <property type="evidence" value="ECO:0007669"/>
    <property type="project" value="TreeGrafter"/>
</dbReference>
<dbReference type="AlphaFoldDB" id="A0A3N2DAU3"/>
<feature type="domain" description="HTH lacI-type" evidence="4">
    <location>
        <begin position="2"/>
        <end position="57"/>
    </location>
</feature>
<protein>
    <submittedName>
        <fullName evidence="5">LacI family transcriptional regulator</fullName>
    </submittedName>
</protein>
<evidence type="ECO:0000256" key="1">
    <source>
        <dbReference type="ARBA" id="ARBA00023015"/>
    </source>
</evidence>
<dbReference type="SMART" id="SM00354">
    <property type="entry name" value="HTH_LACI"/>
    <property type="match status" value="1"/>
</dbReference>
<dbReference type="SUPFAM" id="SSF53822">
    <property type="entry name" value="Periplasmic binding protein-like I"/>
    <property type="match status" value="1"/>
</dbReference>
<dbReference type="GO" id="GO:0003700">
    <property type="term" value="F:DNA-binding transcription factor activity"/>
    <property type="evidence" value="ECO:0007669"/>
    <property type="project" value="TreeGrafter"/>
</dbReference>
<keyword evidence="1" id="KW-0805">Transcription regulation</keyword>
<dbReference type="PANTHER" id="PTHR30146:SF109">
    <property type="entry name" value="HTH-TYPE TRANSCRIPTIONAL REGULATOR GALS"/>
    <property type="match status" value="1"/>
</dbReference>
<evidence type="ECO:0000259" key="4">
    <source>
        <dbReference type="PROSITE" id="PS50932"/>
    </source>
</evidence>
<keyword evidence="2" id="KW-0238">DNA-binding</keyword>
<gene>
    <name evidence="5" type="ORF">EDD28_1512</name>
</gene>
<reference evidence="5 6" key="1">
    <citation type="submission" date="2018-11" db="EMBL/GenBank/DDBJ databases">
        <title>Sequencing the genomes of 1000 actinobacteria strains.</title>
        <authorList>
            <person name="Klenk H.-P."/>
        </authorList>
    </citation>
    <scope>NUCLEOTIDE SEQUENCE [LARGE SCALE GENOMIC DNA]</scope>
    <source>
        <strain evidence="5 6">DSM 13521</strain>
    </source>
</reference>
<dbReference type="InterPro" id="IPR028082">
    <property type="entry name" value="Peripla_BP_I"/>
</dbReference>
<dbReference type="InterPro" id="IPR000843">
    <property type="entry name" value="HTH_LacI"/>
</dbReference>
<dbReference type="OrthoDB" id="9796186at2"/>
<keyword evidence="3" id="KW-0804">Transcription</keyword>